<evidence type="ECO:0000256" key="10">
    <source>
        <dbReference type="SAM" id="MobiDB-lite"/>
    </source>
</evidence>
<feature type="domain" description="Membrane insertase YidC/Oxa/ALB C-terminal" evidence="12">
    <location>
        <begin position="41"/>
        <end position="322"/>
    </location>
</feature>
<dbReference type="Proteomes" id="UP000824201">
    <property type="component" value="Unassembled WGS sequence"/>
</dbReference>
<dbReference type="Pfam" id="PF02096">
    <property type="entry name" value="60KD_IMP"/>
    <property type="match status" value="1"/>
</dbReference>
<dbReference type="EMBL" id="DVHN01000181">
    <property type="protein sequence ID" value="HIR89804.1"/>
    <property type="molecule type" value="Genomic_DNA"/>
</dbReference>
<evidence type="ECO:0000259" key="12">
    <source>
        <dbReference type="Pfam" id="PF02096"/>
    </source>
</evidence>
<keyword evidence="3" id="KW-1003">Cell membrane</keyword>
<evidence type="ECO:0000256" key="2">
    <source>
        <dbReference type="ARBA" id="ARBA00022448"/>
    </source>
</evidence>
<protein>
    <submittedName>
        <fullName evidence="13">YidC/Oxa1 family membrane protein insertase</fullName>
    </submittedName>
</protein>
<evidence type="ECO:0000256" key="9">
    <source>
        <dbReference type="RuleBase" id="RU003945"/>
    </source>
</evidence>
<evidence type="ECO:0000313" key="13">
    <source>
        <dbReference type="EMBL" id="HIR89804.1"/>
    </source>
</evidence>
<keyword evidence="2" id="KW-0813">Transport</keyword>
<feature type="compositionally biased region" description="Polar residues" evidence="10">
    <location>
        <begin position="386"/>
        <end position="395"/>
    </location>
</feature>
<organism evidence="13 14">
    <name type="scientific">Candidatus Fimimorpha faecalis</name>
    <dbReference type="NCBI Taxonomy" id="2840824"/>
    <lineage>
        <taxon>Bacteria</taxon>
        <taxon>Bacillati</taxon>
        <taxon>Bacillota</taxon>
        <taxon>Clostridia</taxon>
        <taxon>Eubacteriales</taxon>
        <taxon>Candidatus Fimimorpha</taxon>
    </lineage>
</organism>
<dbReference type="PANTHER" id="PTHR12428:SF65">
    <property type="entry name" value="CYTOCHROME C OXIDASE ASSEMBLY PROTEIN COX18, MITOCHONDRIAL"/>
    <property type="match status" value="1"/>
</dbReference>
<dbReference type="GO" id="GO:0015031">
    <property type="term" value="P:protein transport"/>
    <property type="evidence" value="ECO:0007669"/>
    <property type="project" value="UniProtKB-KW"/>
</dbReference>
<dbReference type="GO" id="GO:0032977">
    <property type="term" value="F:membrane insertase activity"/>
    <property type="evidence" value="ECO:0007669"/>
    <property type="project" value="InterPro"/>
</dbReference>
<proteinExistence type="inferred from homology"/>
<dbReference type="InterPro" id="IPR001708">
    <property type="entry name" value="YidC/ALB3/OXA1/COX18"/>
</dbReference>
<dbReference type="CDD" id="cd20070">
    <property type="entry name" value="5TM_YidC_Alb3"/>
    <property type="match status" value="1"/>
</dbReference>
<feature type="transmembrane region" description="Helical" evidence="11">
    <location>
        <begin position="289"/>
        <end position="308"/>
    </location>
</feature>
<feature type="transmembrane region" description="Helical" evidence="11">
    <location>
        <begin position="12"/>
        <end position="29"/>
    </location>
</feature>
<comment type="caution">
    <text evidence="13">The sequence shown here is derived from an EMBL/GenBank/DDBJ whole genome shotgun (WGS) entry which is preliminary data.</text>
</comment>
<dbReference type="AlphaFoldDB" id="A0A9D1JE76"/>
<feature type="region of interest" description="Disordered" evidence="10">
    <location>
        <begin position="366"/>
        <end position="420"/>
    </location>
</feature>
<dbReference type="PANTHER" id="PTHR12428">
    <property type="entry name" value="OXA1"/>
    <property type="match status" value="1"/>
</dbReference>
<sequence length="420" mass="47313">MSFLTLTQSNWFIIGPVAQVLGWVMNAIYEFLDMLSIPSIGLSIILYTIIVKALMLPLSIKQQKFSKLNMVMNPEIVKIQKKYKNKKDNVSMMKQQEELKDVYSKYGVSPAAGCLPMLIQIPLIFALYQVIYKIPGYIQSVKNMFVPIQTALMNIEGWATNEQLIELGTKHAIRATDFTGADAANRVIDLLYVLNQAEWGTFQNIFQNDALTQAVNTSLPQINAINNFFGINLASSPSAQITTAWWVLLIPILAGLTQWLSTKMISVNTGNEDAPGAGMMKSMNTVMPIMSVFFCFTFSAGIGLYWVISSLTQMVSQYCVNRYMDRIDINAMVSKNMEKVNAKRAKQGLPPKKVKPVLSVKNLEEEEEIEEKREKAATVRREEQMKASTQYYNNTNKKKGSLAAKAGMVQQYNERNSKKK</sequence>
<name>A0A9D1JE76_9FIRM</name>
<keyword evidence="6 11" id="KW-1133">Transmembrane helix</keyword>
<comment type="similarity">
    <text evidence="9">Belongs to the OXA1/ALB3/YidC family.</text>
</comment>
<reference evidence="13" key="1">
    <citation type="submission" date="2020-10" db="EMBL/GenBank/DDBJ databases">
        <authorList>
            <person name="Gilroy R."/>
        </authorList>
    </citation>
    <scope>NUCLEOTIDE SEQUENCE</scope>
    <source>
        <strain evidence="13">ChiW13-3771</strain>
    </source>
</reference>
<keyword evidence="8" id="KW-0143">Chaperone</keyword>
<evidence type="ECO:0000256" key="3">
    <source>
        <dbReference type="ARBA" id="ARBA00022475"/>
    </source>
</evidence>
<feature type="transmembrane region" description="Helical" evidence="11">
    <location>
        <begin position="243"/>
        <end position="261"/>
    </location>
</feature>
<dbReference type="InterPro" id="IPR028055">
    <property type="entry name" value="YidC/Oxa/ALB_C"/>
</dbReference>
<evidence type="ECO:0000256" key="6">
    <source>
        <dbReference type="ARBA" id="ARBA00022989"/>
    </source>
</evidence>
<comment type="subcellular location">
    <subcellularLocation>
        <location evidence="1">Cell membrane</location>
        <topology evidence="1">Multi-pass membrane protein</topology>
    </subcellularLocation>
    <subcellularLocation>
        <location evidence="9">Membrane</location>
        <topology evidence="9">Multi-pass membrane protein</topology>
    </subcellularLocation>
</comment>
<evidence type="ECO:0000256" key="5">
    <source>
        <dbReference type="ARBA" id="ARBA00022927"/>
    </source>
</evidence>
<evidence type="ECO:0000256" key="7">
    <source>
        <dbReference type="ARBA" id="ARBA00023136"/>
    </source>
</evidence>
<reference evidence="13" key="2">
    <citation type="journal article" date="2021" name="PeerJ">
        <title>Extensive microbial diversity within the chicken gut microbiome revealed by metagenomics and culture.</title>
        <authorList>
            <person name="Gilroy R."/>
            <person name="Ravi A."/>
            <person name="Getino M."/>
            <person name="Pursley I."/>
            <person name="Horton D.L."/>
            <person name="Alikhan N.F."/>
            <person name="Baker D."/>
            <person name="Gharbi K."/>
            <person name="Hall N."/>
            <person name="Watson M."/>
            <person name="Adriaenssens E.M."/>
            <person name="Foster-Nyarko E."/>
            <person name="Jarju S."/>
            <person name="Secka A."/>
            <person name="Antonio M."/>
            <person name="Oren A."/>
            <person name="Chaudhuri R.R."/>
            <person name="La Ragione R."/>
            <person name="Hildebrand F."/>
            <person name="Pallen M.J."/>
        </authorList>
    </citation>
    <scope>NUCLEOTIDE SEQUENCE</scope>
    <source>
        <strain evidence="13">ChiW13-3771</strain>
    </source>
</reference>
<keyword evidence="5" id="KW-0653">Protein transport</keyword>
<dbReference type="GO" id="GO:0005886">
    <property type="term" value="C:plasma membrane"/>
    <property type="evidence" value="ECO:0007669"/>
    <property type="project" value="UniProtKB-SubCell"/>
</dbReference>
<keyword evidence="4 9" id="KW-0812">Transmembrane</keyword>
<feature type="transmembrane region" description="Helical" evidence="11">
    <location>
        <begin position="35"/>
        <end position="60"/>
    </location>
</feature>
<evidence type="ECO:0000256" key="11">
    <source>
        <dbReference type="SAM" id="Phobius"/>
    </source>
</evidence>
<accession>A0A9D1JE76</accession>
<evidence type="ECO:0000313" key="14">
    <source>
        <dbReference type="Proteomes" id="UP000824201"/>
    </source>
</evidence>
<dbReference type="InterPro" id="IPR047196">
    <property type="entry name" value="YidC_ALB_C"/>
</dbReference>
<evidence type="ECO:0000256" key="1">
    <source>
        <dbReference type="ARBA" id="ARBA00004651"/>
    </source>
</evidence>
<dbReference type="NCBIfam" id="TIGR03592">
    <property type="entry name" value="yidC_oxa1_cterm"/>
    <property type="match status" value="1"/>
</dbReference>
<gene>
    <name evidence="13" type="ORF">IAC96_12740</name>
</gene>
<evidence type="ECO:0000256" key="4">
    <source>
        <dbReference type="ARBA" id="ARBA00022692"/>
    </source>
</evidence>
<keyword evidence="7 11" id="KW-0472">Membrane</keyword>
<feature type="compositionally biased region" description="Basic and acidic residues" evidence="10">
    <location>
        <begin position="370"/>
        <end position="385"/>
    </location>
</feature>
<evidence type="ECO:0000256" key="8">
    <source>
        <dbReference type="ARBA" id="ARBA00023186"/>
    </source>
</evidence>
<dbReference type="GO" id="GO:0051205">
    <property type="term" value="P:protein insertion into membrane"/>
    <property type="evidence" value="ECO:0007669"/>
    <property type="project" value="TreeGrafter"/>
</dbReference>